<organism evidence="1 2">
    <name type="scientific">Castanea mollissima</name>
    <name type="common">Chinese chestnut</name>
    <dbReference type="NCBI Taxonomy" id="60419"/>
    <lineage>
        <taxon>Eukaryota</taxon>
        <taxon>Viridiplantae</taxon>
        <taxon>Streptophyta</taxon>
        <taxon>Embryophyta</taxon>
        <taxon>Tracheophyta</taxon>
        <taxon>Spermatophyta</taxon>
        <taxon>Magnoliopsida</taxon>
        <taxon>eudicotyledons</taxon>
        <taxon>Gunneridae</taxon>
        <taxon>Pentapetalae</taxon>
        <taxon>rosids</taxon>
        <taxon>fabids</taxon>
        <taxon>Fagales</taxon>
        <taxon>Fagaceae</taxon>
        <taxon>Castanea</taxon>
    </lineage>
</organism>
<evidence type="ECO:0000313" key="1">
    <source>
        <dbReference type="EMBL" id="KAF3945777.1"/>
    </source>
</evidence>
<proteinExistence type="predicted"/>
<gene>
    <name evidence="1" type="ORF">CMV_027881</name>
</gene>
<sequence length="70" mass="7653">MHCCLGISGFDYILQSGYGGILKPLLAVASAAWSPRRSTSTLSMMIVLYSHSCLGMVNQIKESKKRDGSW</sequence>
<comment type="caution">
    <text evidence="1">The sequence shown here is derived from an EMBL/GenBank/DDBJ whole genome shotgun (WGS) entry which is preliminary data.</text>
</comment>
<protein>
    <submittedName>
        <fullName evidence="1">Uncharacterized protein</fullName>
    </submittedName>
</protein>
<dbReference type="AlphaFoldDB" id="A0A8J4V5X2"/>
<dbReference type="EMBL" id="JRKL02011132">
    <property type="protein sequence ID" value="KAF3945777.1"/>
    <property type="molecule type" value="Genomic_DNA"/>
</dbReference>
<dbReference type="Proteomes" id="UP000737018">
    <property type="component" value="Unassembled WGS sequence"/>
</dbReference>
<evidence type="ECO:0000313" key="2">
    <source>
        <dbReference type="Proteomes" id="UP000737018"/>
    </source>
</evidence>
<keyword evidence="2" id="KW-1185">Reference proteome</keyword>
<accession>A0A8J4V5X2</accession>
<reference evidence="1" key="1">
    <citation type="submission" date="2020-03" db="EMBL/GenBank/DDBJ databases">
        <title>Castanea mollissima Vanexum genome sequencing.</title>
        <authorList>
            <person name="Staton M."/>
        </authorList>
    </citation>
    <scope>NUCLEOTIDE SEQUENCE</scope>
    <source>
        <tissue evidence="1">Leaf</tissue>
    </source>
</reference>
<name>A0A8J4V5X2_9ROSI</name>